<accession>A0A6C0B2Q1</accession>
<sequence>MNTFQTKYGLVTLYHNEIFIGNEFKRGKYWDEDTLLKLRTFVNPDRNILEIGGHCGTSSIVYSSFLKENKKVYVFEPQENMFRLLCHNISQNGLENKIEPFRAGVFCYSGQGKMNGVDMDGPLPGLIEKRYNEEKDLACNFGGVGLGSDGETIQLTTMDEMRFDDIGYIHCDAQGAENFIFSKGLSLIEKHRPVIYYENNQNYAKYLYNNVCSSYPQYKLESIFDIKKYCLDTLNYSGYIDKFNGGIDTLLVP</sequence>
<dbReference type="InterPro" id="IPR029063">
    <property type="entry name" value="SAM-dependent_MTases_sf"/>
</dbReference>
<dbReference type="EMBL" id="MN739057">
    <property type="protein sequence ID" value="QHS86505.1"/>
    <property type="molecule type" value="Genomic_DNA"/>
</dbReference>
<evidence type="ECO:0000313" key="1">
    <source>
        <dbReference type="EMBL" id="QHS86505.1"/>
    </source>
</evidence>
<dbReference type="SUPFAM" id="SSF53335">
    <property type="entry name" value="S-adenosyl-L-methionine-dependent methyltransferases"/>
    <property type="match status" value="1"/>
</dbReference>
<dbReference type="NCBIfam" id="TIGR01444">
    <property type="entry name" value="fkbM_fam"/>
    <property type="match status" value="1"/>
</dbReference>
<proteinExistence type="predicted"/>
<dbReference type="AlphaFoldDB" id="A0A6C0B2Q1"/>
<dbReference type="Gene3D" id="3.40.50.150">
    <property type="entry name" value="Vaccinia Virus protein VP39"/>
    <property type="match status" value="1"/>
</dbReference>
<reference evidence="1" key="1">
    <citation type="journal article" date="2020" name="Nature">
        <title>Giant virus diversity and host interactions through global metagenomics.</title>
        <authorList>
            <person name="Schulz F."/>
            <person name="Roux S."/>
            <person name="Paez-Espino D."/>
            <person name="Jungbluth S."/>
            <person name="Walsh D.A."/>
            <person name="Denef V.J."/>
            <person name="McMahon K.D."/>
            <person name="Konstantinidis K.T."/>
            <person name="Eloe-Fadrosh E.A."/>
            <person name="Kyrpides N.C."/>
            <person name="Woyke T."/>
        </authorList>
    </citation>
    <scope>NUCLEOTIDE SEQUENCE</scope>
    <source>
        <strain evidence="1">GVMAG-M-3300009187-29</strain>
    </source>
</reference>
<protein>
    <submittedName>
        <fullName evidence="1">Uncharacterized protein</fullName>
    </submittedName>
</protein>
<name>A0A6C0B2Q1_9ZZZZ</name>
<dbReference type="InterPro" id="IPR006342">
    <property type="entry name" value="FkbM_mtfrase"/>
</dbReference>
<organism evidence="1">
    <name type="scientific">viral metagenome</name>
    <dbReference type="NCBI Taxonomy" id="1070528"/>
    <lineage>
        <taxon>unclassified sequences</taxon>
        <taxon>metagenomes</taxon>
        <taxon>organismal metagenomes</taxon>
    </lineage>
</organism>